<feature type="transmembrane region" description="Helical" evidence="1">
    <location>
        <begin position="248"/>
        <end position="271"/>
    </location>
</feature>
<evidence type="ECO:0008006" key="4">
    <source>
        <dbReference type="Google" id="ProtNLM"/>
    </source>
</evidence>
<feature type="transmembrane region" description="Helical" evidence="1">
    <location>
        <begin position="384"/>
        <end position="404"/>
    </location>
</feature>
<feature type="transmembrane region" description="Helical" evidence="1">
    <location>
        <begin position="177"/>
        <end position="194"/>
    </location>
</feature>
<feature type="transmembrane region" description="Helical" evidence="1">
    <location>
        <begin position="12"/>
        <end position="30"/>
    </location>
</feature>
<dbReference type="Proteomes" id="UP000177026">
    <property type="component" value="Unassembled WGS sequence"/>
</dbReference>
<proteinExistence type="predicted"/>
<feature type="transmembrane region" description="Helical" evidence="1">
    <location>
        <begin position="201"/>
        <end position="217"/>
    </location>
</feature>
<dbReference type="AlphaFoldDB" id="A0A1F7GPC1"/>
<name>A0A1F7GPC1_9BACT</name>
<feature type="transmembrane region" description="Helical" evidence="1">
    <location>
        <begin position="416"/>
        <end position="440"/>
    </location>
</feature>
<keyword evidence="1" id="KW-0472">Membrane</keyword>
<accession>A0A1F7GPC1</accession>
<feature type="transmembrane region" description="Helical" evidence="1">
    <location>
        <begin position="327"/>
        <end position="353"/>
    </location>
</feature>
<comment type="caution">
    <text evidence="2">The sequence shown here is derived from an EMBL/GenBank/DDBJ whole genome shotgun (WGS) entry which is preliminary data.</text>
</comment>
<evidence type="ECO:0000313" key="3">
    <source>
        <dbReference type="Proteomes" id="UP000177026"/>
    </source>
</evidence>
<feature type="transmembrane region" description="Helical" evidence="1">
    <location>
        <begin position="102"/>
        <end position="121"/>
    </location>
</feature>
<gene>
    <name evidence="2" type="ORF">A2866_04950</name>
</gene>
<feature type="transmembrane region" description="Helical" evidence="1">
    <location>
        <begin position="360"/>
        <end position="378"/>
    </location>
</feature>
<organism evidence="2 3">
    <name type="scientific">Candidatus Roizmanbacteria bacterium RIFCSPHIGHO2_01_FULL_39_8</name>
    <dbReference type="NCBI Taxonomy" id="1802033"/>
    <lineage>
        <taxon>Bacteria</taxon>
        <taxon>Candidatus Roizmaniibacteriota</taxon>
    </lineage>
</organism>
<evidence type="ECO:0000313" key="2">
    <source>
        <dbReference type="EMBL" id="OGK20849.1"/>
    </source>
</evidence>
<evidence type="ECO:0000256" key="1">
    <source>
        <dbReference type="SAM" id="Phobius"/>
    </source>
</evidence>
<sequence>MKDSLNYIGKHKFLLWIIIPAFLLYMFIIFPSGTYLCFEKECGYYFWGVHGRDAIWHLAIEAVSFNKIPFISPTFAGEKLYSYNWFMDFGIFLLSKMGIPAIISYFKLIPVVWFIVFTFLLTTFARKVKDNPLFVSLFLLMSYFAGSFSYLLTLYHSKTIKDSSTLLLQPILHSMSNLQYALSLLLFLALLILIKDRKITLRQVVLNGMILFCMFGLKFYGGLIGLFLMSIHLVLNFFQNLHKEKIKIFFTYVFYFLLLAIFVGFSVLIFYNPFQSGKTGFPFGFAPFALIHPITEAPDQFYLQSMTDARYYLQQFKMGPRLFAIEAINLFIFLLFYLGTRFFGIIYIAILGVRRKLDTFDAVVVSTLFFSILLTVTLVQKGVWWNTIQFFFYAVFLSTIYLTKLIDDLFRSKQKLLLVIGMFIVLLSLPTSYDLFWHFMTSRPTYIPKEEVEALNFLKKQPQGVVLDEQFKLDMTTSTGKNFPLYGYGDSSHIAAFSGQQQYIADVQTLGVSSVPYEKRLERIKKKDCTILKEVDYVYEVKLLPAAKKIITVCKPKASKKIFENTLIRIYSLY</sequence>
<dbReference type="EMBL" id="MFZI01000028">
    <property type="protein sequence ID" value="OGK20849.1"/>
    <property type="molecule type" value="Genomic_DNA"/>
</dbReference>
<reference evidence="2 3" key="1">
    <citation type="journal article" date="2016" name="Nat. Commun.">
        <title>Thousands of microbial genomes shed light on interconnected biogeochemical processes in an aquifer system.</title>
        <authorList>
            <person name="Anantharaman K."/>
            <person name="Brown C.T."/>
            <person name="Hug L.A."/>
            <person name="Sharon I."/>
            <person name="Castelle C.J."/>
            <person name="Probst A.J."/>
            <person name="Thomas B.C."/>
            <person name="Singh A."/>
            <person name="Wilkins M.J."/>
            <person name="Karaoz U."/>
            <person name="Brodie E.L."/>
            <person name="Williams K.H."/>
            <person name="Hubbard S.S."/>
            <person name="Banfield J.F."/>
        </authorList>
    </citation>
    <scope>NUCLEOTIDE SEQUENCE [LARGE SCALE GENOMIC DNA]</scope>
</reference>
<protein>
    <recommendedName>
        <fullName evidence="4">Glycosyltransferase RgtA/B/C/D-like domain-containing protein</fullName>
    </recommendedName>
</protein>
<keyword evidence="1" id="KW-0812">Transmembrane</keyword>
<feature type="transmembrane region" description="Helical" evidence="1">
    <location>
        <begin position="133"/>
        <end position="157"/>
    </location>
</feature>
<keyword evidence="1" id="KW-1133">Transmembrane helix</keyword>